<dbReference type="Proteomes" id="UP000314983">
    <property type="component" value="Chromosome 19"/>
</dbReference>
<protein>
    <recommendedName>
        <fullName evidence="4">Ig-like domain-containing protein</fullName>
    </recommendedName>
</protein>
<dbReference type="PANTHER" id="PTHR11481">
    <property type="entry name" value="IMMUNOGLOBULIN FC RECEPTOR"/>
    <property type="match status" value="1"/>
</dbReference>
<reference evidence="5" key="2">
    <citation type="submission" date="2025-08" db="UniProtKB">
        <authorList>
            <consortium name="Ensembl"/>
        </authorList>
    </citation>
    <scope>IDENTIFICATION</scope>
</reference>
<organism evidence="5 6">
    <name type="scientific">Electrophorus electricus</name>
    <name type="common">Electric eel</name>
    <name type="synonym">Gymnotus electricus</name>
    <dbReference type="NCBI Taxonomy" id="8005"/>
    <lineage>
        <taxon>Eukaryota</taxon>
        <taxon>Metazoa</taxon>
        <taxon>Chordata</taxon>
        <taxon>Craniata</taxon>
        <taxon>Vertebrata</taxon>
        <taxon>Euteleostomi</taxon>
        <taxon>Actinopterygii</taxon>
        <taxon>Neopterygii</taxon>
        <taxon>Teleostei</taxon>
        <taxon>Ostariophysi</taxon>
        <taxon>Gymnotiformes</taxon>
        <taxon>Gymnotoidei</taxon>
        <taxon>Gymnotidae</taxon>
        <taxon>Electrophorus</taxon>
    </lineage>
</organism>
<accession>A0AAY5ENM8</accession>
<dbReference type="InterPro" id="IPR036179">
    <property type="entry name" value="Ig-like_dom_sf"/>
</dbReference>
<keyword evidence="3" id="KW-0812">Transmembrane</keyword>
<feature type="domain" description="Ig-like" evidence="4">
    <location>
        <begin position="285"/>
        <end position="369"/>
    </location>
</feature>
<reference evidence="5" key="3">
    <citation type="submission" date="2025-09" db="UniProtKB">
        <authorList>
            <consortium name="Ensembl"/>
        </authorList>
    </citation>
    <scope>IDENTIFICATION</scope>
</reference>
<dbReference type="InterPro" id="IPR050488">
    <property type="entry name" value="Ig_Fc_receptor"/>
</dbReference>
<dbReference type="PANTHER" id="PTHR11481:SF64">
    <property type="entry name" value="FC RECEPTOR-LIKE PROTEIN 4"/>
    <property type="match status" value="1"/>
</dbReference>
<dbReference type="SUPFAM" id="SSF48726">
    <property type="entry name" value="Immunoglobulin"/>
    <property type="match status" value="6"/>
</dbReference>
<keyword evidence="6" id="KW-1185">Reference proteome</keyword>
<dbReference type="FunFam" id="2.60.40.10:FF:001607">
    <property type="entry name" value="Leukocyte immune-type receptor TS32.15 L2.5a"/>
    <property type="match status" value="2"/>
</dbReference>
<keyword evidence="2" id="KW-1015">Disulfide bond</keyword>
<feature type="domain" description="Ig-like" evidence="4">
    <location>
        <begin position="462"/>
        <end position="550"/>
    </location>
</feature>
<feature type="domain" description="Ig-like" evidence="4">
    <location>
        <begin position="197"/>
        <end position="280"/>
    </location>
</feature>
<dbReference type="SMART" id="SM00408">
    <property type="entry name" value="IGc2"/>
    <property type="match status" value="5"/>
</dbReference>
<reference evidence="5 6" key="1">
    <citation type="submission" date="2020-05" db="EMBL/GenBank/DDBJ databases">
        <title>Electrophorus electricus (electric eel) genome, fEleEle1, primary haplotype.</title>
        <authorList>
            <person name="Myers G."/>
            <person name="Meyer A."/>
            <person name="Fedrigo O."/>
            <person name="Formenti G."/>
            <person name="Rhie A."/>
            <person name="Tracey A."/>
            <person name="Sims Y."/>
            <person name="Jarvis E.D."/>
        </authorList>
    </citation>
    <scope>NUCLEOTIDE SEQUENCE [LARGE SCALE GENOMIC DNA]</scope>
</reference>
<dbReference type="GeneTree" id="ENSGT00940000162700"/>
<dbReference type="PROSITE" id="PS50835">
    <property type="entry name" value="IG_LIKE"/>
    <property type="match status" value="5"/>
</dbReference>
<name>A0AAY5ENM8_ELEEL</name>
<keyword evidence="3" id="KW-1133">Transmembrane helix</keyword>
<evidence type="ECO:0000259" key="4">
    <source>
        <dbReference type="PROSITE" id="PS50835"/>
    </source>
</evidence>
<dbReference type="InterPro" id="IPR003599">
    <property type="entry name" value="Ig_sub"/>
</dbReference>
<evidence type="ECO:0000313" key="6">
    <source>
        <dbReference type="Proteomes" id="UP000314983"/>
    </source>
</evidence>
<dbReference type="Pfam" id="PF13895">
    <property type="entry name" value="Ig_2"/>
    <property type="match status" value="4"/>
</dbReference>
<keyword evidence="1" id="KW-0732">Signal</keyword>
<keyword evidence="3" id="KW-0472">Membrane</keyword>
<dbReference type="SMART" id="SM00409">
    <property type="entry name" value="IG"/>
    <property type="match status" value="6"/>
</dbReference>
<dbReference type="GO" id="GO:0009897">
    <property type="term" value="C:external side of plasma membrane"/>
    <property type="evidence" value="ECO:0007669"/>
    <property type="project" value="TreeGrafter"/>
</dbReference>
<feature type="transmembrane region" description="Helical" evidence="3">
    <location>
        <begin position="560"/>
        <end position="583"/>
    </location>
</feature>
<dbReference type="Ensembl" id="ENSEEET00000064477.1">
    <property type="protein sequence ID" value="ENSEEEP00000058515.1"/>
    <property type="gene ID" value="ENSEEEG00000025475.1"/>
</dbReference>
<dbReference type="Gene3D" id="2.60.40.10">
    <property type="entry name" value="Immunoglobulins"/>
    <property type="match status" value="6"/>
</dbReference>
<feature type="domain" description="Ig-like" evidence="4">
    <location>
        <begin position="14"/>
        <end position="93"/>
    </location>
</feature>
<evidence type="ECO:0000256" key="2">
    <source>
        <dbReference type="ARBA" id="ARBA00023157"/>
    </source>
</evidence>
<dbReference type="AlphaFoldDB" id="A0AAY5ENM8"/>
<proteinExistence type="predicted"/>
<dbReference type="GO" id="GO:0006955">
    <property type="term" value="P:immune response"/>
    <property type="evidence" value="ECO:0007669"/>
    <property type="project" value="TreeGrafter"/>
</dbReference>
<evidence type="ECO:0000313" key="5">
    <source>
        <dbReference type="Ensembl" id="ENSEEEP00000058515.1"/>
    </source>
</evidence>
<evidence type="ECO:0000256" key="3">
    <source>
        <dbReference type="SAM" id="Phobius"/>
    </source>
</evidence>
<dbReference type="GO" id="GO:0007166">
    <property type="term" value="P:cell surface receptor signaling pathway"/>
    <property type="evidence" value="ECO:0007669"/>
    <property type="project" value="TreeGrafter"/>
</dbReference>
<dbReference type="GO" id="GO:0004888">
    <property type="term" value="F:transmembrane signaling receptor activity"/>
    <property type="evidence" value="ECO:0007669"/>
    <property type="project" value="TreeGrafter"/>
</dbReference>
<feature type="domain" description="Ig-like" evidence="4">
    <location>
        <begin position="102"/>
        <end position="186"/>
    </location>
</feature>
<dbReference type="InterPro" id="IPR007110">
    <property type="entry name" value="Ig-like_dom"/>
</dbReference>
<sequence>CRMEVSLVQIQWTPRNPDPQVFVGETVTLRCDIQGSSVYRWQYSWKKEGSERTISSEQQYNIGGVKDYHEGEFTCRGTEAGGSRYSHTSDAVTLTVSGESRPKAVASIKPDPQVFVGETVTLRCDIQGSSVYRWQYSWKKEGSERTISSEQQYNIGGVKDYHEGEFTCRGTEAGGSRYSHTSDAVTLTVSGESKPKPTVKVKPQTSVYTGDTVTLSCEVQQSTGWMFLWNIYPQQPKSWTTVRKNNIMDVTVSEEATSEYGCGARRGQYYTHYSDVVKITAAGKPKAVASIKPDPQVFEGETVTLRCNIQRRGVSKWQYSWKKEGSLSPVSREQVYTISGAEESHTGNYTCRGTEAGGSRYSHTSDAVTLTVSGEYVSSLVSLIIIPNRTQHFSGHSLSLSCEDQRNSTKWRVMQYTQNRSVSNCPPGKESVTRSTCNISSLSTAHTGVYWCQSKSLGSSKPVNITVHDGDVILDSPVHPVTEGDSLTLRCLLNKTSSNLISYFYKDGSLFWNQTTGQIIIHAILKSDEGLYHCEYPERKESPKSWVSVRGLGPGSSGVIVGPAVGLSLTLLLIIILILFLSYKKNKGLKASMYL</sequence>
<dbReference type="InterPro" id="IPR013783">
    <property type="entry name" value="Ig-like_fold"/>
</dbReference>
<dbReference type="InterPro" id="IPR003598">
    <property type="entry name" value="Ig_sub2"/>
</dbReference>
<evidence type="ECO:0000256" key="1">
    <source>
        <dbReference type="ARBA" id="ARBA00022729"/>
    </source>
</evidence>